<gene>
    <name evidence="1" type="ORF">WBA_LOCUS4379</name>
</gene>
<dbReference type="AlphaFoldDB" id="A0A3P7DNJ8"/>
<evidence type="ECO:0000313" key="1">
    <source>
        <dbReference type="EMBL" id="VDM10993.1"/>
    </source>
</evidence>
<organism evidence="1 2">
    <name type="scientific">Wuchereria bancrofti</name>
    <dbReference type="NCBI Taxonomy" id="6293"/>
    <lineage>
        <taxon>Eukaryota</taxon>
        <taxon>Metazoa</taxon>
        <taxon>Ecdysozoa</taxon>
        <taxon>Nematoda</taxon>
        <taxon>Chromadorea</taxon>
        <taxon>Rhabditida</taxon>
        <taxon>Spirurina</taxon>
        <taxon>Spiruromorpha</taxon>
        <taxon>Filarioidea</taxon>
        <taxon>Onchocercidae</taxon>
        <taxon>Wuchereria</taxon>
    </lineage>
</organism>
<keyword evidence="2" id="KW-1185">Reference proteome</keyword>
<protein>
    <submittedName>
        <fullName evidence="1">Uncharacterized protein</fullName>
    </submittedName>
</protein>
<sequence>MLGEMGRRKITLIDVFGSYNLFDLSPSRQVTTGNHPNVVSAISELVGSVGETFRIDNETFENIIGIRVDIVRRFHNTRTWPYDKRDMMTSYDAINDCSIFIDLNKK</sequence>
<evidence type="ECO:0000313" key="2">
    <source>
        <dbReference type="Proteomes" id="UP000270924"/>
    </source>
</evidence>
<accession>A0A3P7DNJ8</accession>
<dbReference type="InParanoid" id="A0A3P7DNJ8"/>
<dbReference type="Proteomes" id="UP000270924">
    <property type="component" value="Unassembled WGS sequence"/>
</dbReference>
<proteinExistence type="predicted"/>
<name>A0A3P7DNJ8_WUCBA</name>
<reference evidence="1 2" key="1">
    <citation type="submission" date="2018-11" db="EMBL/GenBank/DDBJ databases">
        <authorList>
            <consortium name="Pathogen Informatics"/>
        </authorList>
    </citation>
    <scope>NUCLEOTIDE SEQUENCE [LARGE SCALE GENOMIC DNA]</scope>
</reference>
<dbReference type="EMBL" id="UYWW01001786">
    <property type="protein sequence ID" value="VDM10993.1"/>
    <property type="molecule type" value="Genomic_DNA"/>
</dbReference>